<evidence type="ECO:0000313" key="7">
    <source>
        <dbReference type="EMBL" id="GBF88436.1"/>
    </source>
</evidence>
<dbReference type="Pfam" id="PF00173">
    <property type="entry name" value="Cyt-b5"/>
    <property type="match status" value="1"/>
</dbReference>
<dbReference type="InParanoid" id="A0A2V0NLW2"/>
<dbReference type="PANTHER" id="PTHR19359:SF95">
    <property type="entry name" value="CYTOCHROME B5 TYPE B"/>
    <property type="match status" value="1"/>
</dbReference>
<dbReference type="SMART" id="SM01117">
    <property type="entry name" value="Cyt-b5"/>
    <property type="match status" value="1"/>
</dbReference>
<feature type="domain" description="Cytochrome b5 heme-binding" evidence="6">
    <location>
        <begin position="47"/>
        <end position="128"/>
    </location>
</feature>
<proteinExistence type="inferred from homology"/>
<dbReference type="FunCoup" id="A0A2V0NLW2">
    <property type="interactions" value="164"/>
</dbReference>
<comment type="caution">
    <text evidence="7">The sequence shown here is derived from an EMBL/GenBank/DDBJ whole genome shotgun (WGS) entry which is preliminary data.</text>
</comment>
<dbReference type="GO" id="GO:0020037">
    <property type="term" value="F:heme binding"/>
    <property type="evidence" value="ECO:0007669"/>
    <property type="project" value="UniProtKB-UniRule"/>
</dbReference>
<dbReference type="EMBL" id="BDRX01000005">
    <property type="protein sequence ID" value="GBF88436.1"/>
    <property type="molecule type" value="Genomic_DNA"/>
</dbReference>
<dbReference type="InterPro" id="IPR001199">
    <property type="entry name" value="Cyt_B5-like_heme/steroid-bd"/>
</dbReference>
<evidence type="ECO:0000256" key="1">
    <source>
        <dbReference type="ARBA" id="ARBA00022617"/>
    </source>
</evidence>
<evidence type="ECO:0000256" key="2">
    <source>
        <dbReference type="ARBA" id="ARBA00022723"/>
    </source>
</evidence>
<dbReference type="Gene3D" id="3.10.120.10">
    <property type="entry name" value="Cytochrome b5-like heme/steroid binding domain"/>
    <property type="match status" value="1"/>
</dbReference>
<dbReference type="InterPro" id="IPR036400">
    <property type="entry name" value="Cyt_B5-like_heme/steroid_sf"/>
</dbReference>
<name>A0A2V0NLW2_9CHLO</name>
<accession>A0A2V0NLW2</accession>
<dbReference type="GO" id="GO:0046872">
    <property type="term" value="F:metal ion binding"/>
    <property type="evidence" value="ECO:0007669"/>
    <property type="project" value="UniProtKB-UniRule"/>
</dbReference>
<dbReference type="PROSITE" id="PS00191">
    <property type="entry name" value="CYTOCHROME_B5_1"/>
    <property type="match status" value="1"/>
</dbReference>
<keyword evidence="3 5" id="KW-0408">Iron</keyword>
<sequence>MDALLAAAAALAAALLVLLLIRRKRAQFGSHVASLAQPPKPKRELRIGAWTRAEVAAHNTREDMWLIIRDKRSGEWRVYDMTDYVEEHPGGYAILNNAGGDATAGFHGPQHPPTVFDLLPDYYVGTLVDP</sequence>
<evidence type="ECO:0000256" key="3">
    <source>
        <dbReference type="ARBA" id="ARBA00023004"/>
    </source>
</evidence>
<reference evidence="7 8" key="1">
    <citation type="journal article" date="2018" name="Sci. Rep.">
        <title>Raphidocelis subcapitata (=Pseudokirchneriella subcapitata) provides an insight into genome evolution and environmental adaptations in the Sphaeropleales.</title>
        <authorList>
            <person name="Suzuki S."/>
            <person name="Yamaguchi H."/>
            <person name="Nakajima N."/>
            <person name="Kawachi M."/>
        </authorList>
    </citation>
    <scope>NUCLEOTIDE SEQUENCE [LARGE SCALE GENOMIC DNA]</scope>
    <source>
        <strain evidence="7 8">NIES-35</strain>
    </source>
</reference>
<dbReference type="Proteomes" id="UP000247498">
    <property type="component" value="Unassembled WGS sequence"/>
</dbReference>
<dbReference type="InterPro" id="IPR018506">
    <property type="entry name" value="Cyt_B5_heme-BS"/>
</dbReference>
<keyword evidence="8" id="KW-1185">Reference proteome</keyword>
<comment type="similarity">
    <text evidence="4 5">Belongs to the cytochrome b5 family.</text>
</comment>
<dbReference type="OrthoDB" id="260519at2759"/>
<evidence type="ECO:0000259" key="6">
    <source>
        <dbReference type="PROSITE" id="PS50255"/>
    </source>
</evidence>
<organism evidence="7 8">
    <name type="scientific">Raphidocelis subcapitata</name>
    <dbReference type="NCBI Taxonomy" id="307507"/>
    <lineage>
        <taxon>Eukaryota</taxon>
        <taxon>Viridiplantae</taxon>
        <taxon>Chlorophyta</taxon>
        <taxon>core chlorophytes</taxon>
        <taxon>Chlorophyceae</taxon>
        <taxon>CS clade</taxon>
        <taxon>Sphaeropleales</taxon>
        <taxon>Selenastraceae</taxon>
        <taxon>Raphidocelis</taxon>
    </lineage>
</organism>
<protein>
    <recommendedName>
        <fullName evidence="6">Cytochrome b5 heme-binding domain-containing protein</fullName>
    </recommendedName>
</protein>
<dbReference type="InterPro" id="IPR050668">
    <property type="entry name" value="Cytochrome_b5"/>
</dbReference>
<keyword evidence="2 5" id="KW-0479">Metal-binding</keyword>
<gene>
    <name evidence="7" type="ORF">Rsub_01148</name>
</gene>
<keyword evidence="1 5" id="KW-0349">Heme</keyword>
<dbReference type="AlphaFoldDB" id="A0A2V0NLW2"/>
<evidence type="ECO:0000313" key="8">
    <source>
        <dbReference type="Proteomes" id="UP000247498"/>
    </source>
</evidence>
<dbReference type="GO" id="GO:0016020">
    <property type="term" value="C:membrane"/>
    <property type="evidence" value="ECO:0007669"/>
    <property type="project" value="TreeGrafter"/>
</dbReference>
<dbReference type="SUPFAM" id="SSF55856">
    <property type="entry name" value="Cytochrome b5-like heme/steroid binding domain"/>
    <property type="match status" value="1"/>
</dbReference>
<evidence type="ECO:0000256" key="4">
    <source>
        <dbReference type="ARBA" id="ARBA00038168"/>
    </source>
</evidence>
<evidence type="ECO:0000256" key="5">
    <source>
        <dbReference type="RuleBase" id="RU362121"/>
    </source>
</evidence>
<dbReference type="PANTHER" id="PTHR19359">
    <property type="entry name" value="CYTOCHROME B5"/>
    <property type="match status" value="1"/>
</dbReference>
<dbReference type="STRING" id="307507.A0A2V0NLW2"/>
<dbReference type="PRINTS" id="PR00363">
    <property type="entry name" value="CYTOCHROMEB5"/>
</dbReference>
<dbReference type="PROSITE" id="PS50255">
    <property type="entry name" value="CYTOCHROME_B5_2"/>
    <property type="match status" value="1"/>
</dbReference>